<evidence type="ECO:0000313" key="2">
    <source>
        <dbReference type="Proteomes" id="UP000801492"/>
    </source>
</evidence>
<dbReference type="InterPro" id="IPR010512">
    <property type="entry name" value="DUF1091"/>
</dbReference>
<name>A0A8K0D0P1_IGNLU</name>
<gene>
    <name evidence="1" type="ORF">ILUMI_11148</name>
</gene>
<comment type="caution">
    <text evidence="1">The sequence shown here is derived from an EMBL/GenBank/DDBJ whole genome shotgun (WGS) entry which is preliminary data.</text>
</comment>
<protein>
    <submittedName>
        <fullName evidence="1">Uncharacterized protein</fullName>
    </submittedName>
</protein>
<proteinExistence type="predicted"/>
<organism evidence="1 2">
    <name type="scientific">Ignelater luminosus</name>
    <name type="common">Cucubano</name>
    <name type="synonym">Pyrophorus luminosus</name>
    <dbReference type="NCBI Taxonomy" id="2038154"/>
    <lineage>
        <taxon>Eukaryota</taxon>
        <taxon>Metazoa</taxon>
        <taxon>Ecdysozoa</taxon>
        <taxon>Arthropoda</taxon>
        <taxon>Hexapoda</taxon>
        <taxon>Insecta</taxon>
        <taxon>Pterygota</taxon>
        <taxon>Neoptera</taxon>
        <taxon>Endopterygota</taxon>
        <taxon>Coleoptera</taxon>
        <taxon>Polyphaga</taxon>
        <taxon>Elateriformia</taxon>
        <taxon>Elateroidea</taxon>
        <taxon>Elateridae</taxon>
        <taxon>Agrypninae</taxon>
        <taxon>Pyrophorini</taxon>
        <taxon>Ignelater</taxon>
    </lineage>
</organism>
<keyword evidence="2" id="KW-1185">Reference proteome</keyword>
<dbReference type="Proteomes" id="UP000801492">
    <property type="component" value="Unassembled WGS sequence"/>
</dbReference>
<dbReference type="OrthoDB" id="6736312at2759"/>
<evidence type="ECO:0000313" key="1">
    <source>
        <dbReference type="EMBL" id="KAF2895026.1"/>
    </source>
</evidence>
<dbReference type="Pfam" id="PF06477">
    <property type="entry name" value="DUF1091"/>
    <property type="match status" value="1"/>
</dbReference>
<dbReference type="EMBL" id="VTPC01006338">
    <property type="protein sequence ID" value="KAF2895026.1"/>
    <property type="molecule type" value="Genomic_DNA"/>
</dbReference>
<accession>A0A8K0D0P1</accession>
<dbReference type="AlphaFoldDB" id="A0A8K0D0P1"/>
<sequence>MRFEVNFCKAFDFDVLGLRNMKRCGNFNGCPFHKGKTYNICNWIVDEKKFPPGIPTGKYKLQLSYMYFSEEVVVLDAYCDIVNSWYIF</sequence>
<reference evidence="1" key="1">
    <citation type="submission" date="2019-08" db="EMBL/GenBank/DDBJ databases">
        <title>The genome of the North American firefly Photinus pyralis.</title>
        <authorList>
            <consortium name="Photinus pyralis genome working group"/>
            <person name="Fallon T.R."/>
            <person name="Sander Lower S.E."/>
            <person name="Weng J.-K."/>
        </authorList>
    </citation>
    <scope>NUCLEOTIDE SEQUENCE</scope>
    <source>
        <strain evidence="1">TRF0915ILg1</strain>
        <tissue evidence="1">Whole body</tissue>
    </source>
</reference>